<dbReference type="Proteomes" id="UP001142153">
    <property type="component" value="Unassembled WGS sequence"/>
</dbReference>
<dbReference type="InterPro" id="IPR003777">
    <property type="entry name" value="XdhC_CoxI"/>
</dbReference>
<sequence>MRDVFADLLAVWRDGGTAGLATVVRTFRSAPRPPGASMVVAPDGTVSGSVSGGCVEGAVYELAGEVVADGTPRLQRYGVSDDDAFAVGLTCGGILDVFVEAVSQHTFPDFDAVVEDIEAHRPVATATVVTHPDPSWVGRRLVVRPDSADTPVTGTLGSARADAAVTDDARGLLDAGRSEVLTFGPDGERRGVGMEVFVAGHAPRPRMLVFGAIDFAAAVAWQGSLLGYRVTVCDARAVFATPARFPTADDVVVDWPNRYLAAQAEAGAVDGRTVICVLTHDPKFDVPLLEVALRLPQVGYIGAMGSRRTHTDRLDRLRAAGLTDAELARLASPIGLDLGARTPEETAVSIAAEIIARRWGGTGRPLGATGGPIHHEHDEPSVLPS</sequence>
<gene>
    <name evidence="4" type="ORF">O6P37_24830</name>
</gene>
<keyword evidence="5" id="KW-1185">Reference proteome</keyword>
<feature type="domain" description="XdhC- CoxI" evidence="2">
    <location>
        <begin position="117"/>
        <end position="184"/>
    </location>
</feature>
<proteinExistence type="predicted"/>
<feature type="region of interest" description="Disordered" evidence="1">
    <location>
        <begin position="363"/>
        <end position="385"/>
    </location>
</feature>
<comment type="caution">
    <text evidence="4">The sequence shown here is derived from an EMBL/GenBank/DDBJ whole genome shotgun (WGS) entry which is preliminary data.</text>
</comment>
<dbReference type="PANTHER" id="PTHR30388:SF4">
    <property type="entry name" value="MOLYBDENUM COFACTOR INSERTION CHAPERONE PAOD"/>
    <property type="match status" value="1"/>
</dbReference>
<dbReference type="EMBL" id="JAPZPY010000015">
    <property type="protein sequence ID" value="MCZ8382097.1"/>
    <property type="molecule type" value="Genomic_DNA"/>
</dbReference>
<dbReference type="PANTHER" id="PTHR30388">
    <property type="entry name" value="ALDEHYDE OXIDOREDUCTASE MOLYBDENUM COFACTOR ASSEMBLY PROTEIN"/>
    <property type="match status" value="1"/>
</dbReference>
<organism evidence="4 5">
    <name type="scientific">Mycobacterium hippophais</name>
    <dbReference type="NCBI Taxonomy" id="3016340"/>
    <lineage>
        <taxon>Bacteria</taxon>
        <taxon>Bacillati</taxon>
        <taxon>Actinomycetota</taxon>
        <taxon>Actinomycetes</taxon>
        <taxon>Mycobacteriales</taxon>
        <taxon>Mycobacteriaceae</taxon>
        <taxon>Mycobacterium</taxon>
    </lineage>
</organism>
<accession>A0ABT4PZS9</accession>
<feature type="domain" description="XdhC- CoxI" evidence="2">
    <location>
        <begin position="12"/>
        <end position="78"/>
    </location>
</feature>
<feature type="domain" description="XdhC Rossmann" evidence="3">
    <location>
        <begin position="207"/>
        <end position="354"/>
    </location>
</feature>
<dbReference type="InterPro" id="IPR052698">
    <property type="entry name" value="MoCofactor_Util/Proc"/>
</dbReference>
<evidence type="ECO:0000259" key="3">
    <source>
        <dbReference type="Pfam" id="PF13478"/>
    </source>
</evidence>
<dbReference type="Pfam" id="PF02625">
    <property type="entry name" value="XdhC_CoxI"/>
    <property type="match status" value="2"/>
</dbReference>
<evidence type="ECO:0000256" key="1">
    <source>
        <dbReference type="SAM" id="MobiDB-lite"/>
    </source>
</evidence>
<dbReference type="Pfam" id="PF13478">
    <property type="entry name" value="XdhC_C"/>
    <property type="match status" value="1"/>
</dbReference>
<feature type="compositionally biased region" description="Basic and acidic residues" evidence="1">
    <location>
        <begin position="373"/>
        <end position="385"/>
    </location>
</feature>
<evidence type="ECO:0000313" key="5">
    <source>
        <dbReference type="Proteomes" id="UP001142153"/>
    </source>
</evidence>
<evidence type="ECO:0000313" key="4">
    <source>
        <dbReference type="EMBL" id="MCZ8382097.1"/>
    </source>
</evidence>
<evidence type="ECO:0000259" key="2">
    <source>
        <dbReference type="Pfam" id="PF02625"/>
    </source>
</evidence>
<dbReference type="Gene3D" id="3.40.50.720">
    <property type="entry name" value="NAD(P)-binding Rossmann-like Domain"/>
    <property type="match status" value="1"/>
</dbReference>
<dbReference type="InterPro" id="IPR027051">
    <property type="entry name" value="XdhC_Rossmann_dom"/>
</dbReference>
<dbReference type="RefSeq" id="WP_269896580.1">
    <property type="nucleotide sequence ID" value="NZ_JAPZPY010000015.1"/>
</dbReference>
<reference evidence="4" key="1">
    <citation type="submission" date="2022-12" db="EMBL/GenBank/DDBJ databases">
        <authorList>
            <person name="Deng Y."/>
            <person name="Zhang Y.-Q."/>
        </authorList>
    </citation>
    <scope>NUCLEOTIDE SEQUENCE</scope>
    <source>
        <strain evidence="4">CPCC 205372</strain>
    </source>
</reference>
<protein>
    <submittedName>
        <fullName evidence="4">XdhC family protein</fullName>
    </submittedName>
</protein>
<name>A0ABT4PZS9_9MYCO</name>